<proteinExistence type="predicted"/>
<dbReference type="Proteomes" id="UP000050833">
    <property type="component" value="Unassembled WGS sequence"/>
</dbReference>
<evidence type="ECO:0000256" key="5">
    <source>
        <dbReference type="ARBA" id="ARBA00023125"/>
    </source>
</evidence>
<reference evidence="12 13" key="1">
    <citation type="submission" date="2015-10" db="EMBL/GenBank/DDBJ databases">
        <title>Butyribacter intestini gen. nov., sp. nov., a butyric acid-producing bacterium of the family Lachnospiraceae isolated from the human faeces.</title>
        <authorList>
            <person name="Zou Y."/>
            <person name="Xue W."/>
            <person name="Luo G."/>
            <person name="Lv M."/>
        </authorList>
    </citation>
    <scope>NUCLEOTIDE SEQUENCE [LARGE SCALE GENOMIC DNA]</scope>
    <source>
        <strain evidence="12 13">TF01-11</strain>
    </source>
</reference>
<dbReference type="SMART" id="SM00448">
    <property type="entry name" value="REC"/>
    <property type="match status" value="1"/>
</dbReference>
<dbReference type="InterPro" id="IPR016032">
    <property type="entry name" value="Sig_transdc_resp-reg_C-effctor"/>
</dbReference>
<dbReference type="GO" id="GO:0000976">
    <property type="term" value="F:transcription cis-regulatory region binding"/>
    <property type="evidence" value="ECO:0007669"/>
    <property type="project" value="TreeGrafter"/>
</dbReference>
<protein>
    <recommendedName>
        <fullName evidence="1">Stage 0 sporulation protein A homolog</fullName>
    </recommendedName>
</protein>
<evidence type="ECO:0000313" key="12">
    <source>
        <dbReference type="EMBL" id="KQC85049.1"/>
    </source>
</evidence>
<accession>A0AAW3JTP6</accession>
<dbReference type="GO" id="GO:0032993">
    <property type="term" value="C:protein-DNA complex"/>
    <property type="evidence" value="ECO:0007669"/>
    <property type="project" value="TreeGrafter"/>
</dbReference>
<dbReference type="RefSeq" id="WP_055944515.1">
    <property type="nucleotide sequence ID" value="NZ_JAQDCV010000005.1"/>
</dbReference>
<feature type="domain" description="Response regulatory" evidence="10">
    <location>
        <begin position="1"/>
        <end position="119"/>
    </location>
</feature>
<dbReference type="GO" id="GO:0005829">
    <property type="term" value="C:cytosol"/>
    <property type="evidence" value="ECO:0007669"/>
    <property type="project" value="TreeGrafter"/>
</dbReference>
<dbReference type="EMBL" id="LLKB01000005">
    <property type="protein sequence ID" value="KQC85049.1"/>
    <property type="molecule type" value="Genomic_DNA"/>
</dbReference>
<dbReference type="Gene3D" id="6.10.250.690">
    <property type="match status" value="1"/>
</dbReference>
<dbReference type="Pfam" id="PF00072">
    <property type="entry name" value="Response_reg"/>
    <property type="match status" value="1"/>
</dbReference>
<sequence length="228" mass="25987">MIWCVEDDVSIRDIEIYTLEQTGFTAKGFCDGDSFWVELATTDELPELVILDIMLPGEDGVSLLKKIKASSRTRDIPVIMATAKSVEYDKIKSLDMGADDYLVKPFGMMEMVSRIKAVLRRCMPKKENKTVYVNGIIEMNVEEHTVSVSGESICLTYKEYEILKIFLMHPGMAYTRNRLLSEVWGIDSYGETRTVDMHIKTLRQKLGDGGRYIVTVRNVGYKMEVQND</sequence>
<evidence type="ECO:0000256" key="6">
    <source>
        <dbReference type="ARBA" id="ARBA00023163"/>
    </source>
</evidence>
<feature type="domain" description="OmpR/PhoB-type" evidence="11">
    <location>
        <begin position="128"/>
        <end position="225"/>
    </location>
</feature>
<keyword evidence="3" id="KW-0902">Two-component regulatory system</keyword>
<evidence type="ECO:0000256" key="9">
    <source>
        <dbReference type="PROSITE-ProRule" id="PRU01091"/>
    </source>
</evidence>
<keyword evidence="5 9" id="KW-0238">DNA-binding</keyword>
<dbReference type="PROSITE" id="PS50110">
    <property type="entry name" value="RESPONSE_REGULATORY"/>
    <property type="match status" value="1"/>
</dbReference>
<dbReference type="PANTHER" id="PTHR48111:SF40">
    <property type="entry name" value="PHOSPHATE REGULON TRANSCRIPTIONAL REGULATORY PROTEIN PHOB"/>
    <property type="match status" value="1"/>
</dbReference>
<dbReference type="SMART" id="SM00862">
    <property type="entry name" value="Trans_reg_C"/>
    <property type="match status" value="1"/>
</dbReference>
<dbReference type="InterPro" id="IPR039420">
    <property type="entry name" value="WalR-like"/>
</dbReference>
<evidence type="ECO:0000256" key="7">
    <source>
        <dbReference type="ARBA" id="ARBA00024867"/>
    </source>
</evidence>
<dbReference type="SUPFAM" id="SSF52172">
    <property type="entry name" value="CheY-like"/>
    <property type="match status" value="1"/>
</dbReference>
<keyword evidence="13" id="KW-1185">Reference proteome</keyword>
<gene>
    <name evidence="12" type="ORF">APZ18_10070</name>
</gene>
<evidence type="ECO:0000259" key="10">
    <source>
        <dbReference type="PROSITE" id="PS50110"/>
    </source>
</evidence>
<feature type="modified residue" description="4-aspartylphosphate" evidence="8">
    <location>
        <position position="52"/>
    </location>
</feature>
<evidence type="ECO:0000256" key="3">
    <source>
        <dbReference type="ARBA" id="ARBA00023012"/>
    </source>
</evidence>
<evidence type="ECO:0000256" key="8">
    <source>
        <dbReference type="PROSITE-ProRule" id="PRU00169"/>
    </source>
</evidence>
<dbReference type="PROSITE" id="PS51755">
    <property type="entry name" value="OMPR_PHOB"/>
    <property type="match status" value="1"/>
</dbReference>
<evidence type="ECO:0000256" key="2">
    <source>
        <dbReference type="ARBA" id="ARBA00022553"/>
    </source>
</evidence>
<evidence type="ECO:0000256" key="4">
    <source>
        <dbReference type="ARBA" id="ARBA00023015"/>
    </source>
</evidence>
<evidence type="ECO:0000259" key="11">
    <source>
        <dbReference type="PROSITE" id="PS51755"/>
    </source>
</evidence>
<dbReference type="InterPro" id="IPR001789">
    <property type="entry name" value="Sig_transdc_resp-reg_receiver"/>
</dbReference>
<dbReference type="CDD" id="cd00383">
    <property type="entry name" value="trans_reg_C"/>
    <property type="match status" value="1"/>
</dbReference>
<dbReference type="SUPFAM" id="SSF46894">
    <property type="entry name" value="C-terminal effector domain of the bipartite response regulators"/>
    <property type="match status" value="1"/>
</dbReference>
<dbReference type="GO" id="GO:0006355">
    <property type="term" value="P:regulation of DNA-templated transcription"/>
    <property type="evidence" value="ECO:0007669"/>
    <property type="project" value="InterPro"/>
</dbReference>
<comment type="caution">
    <text evidence="12">The sequence shown here is derived from an EMBL/GenBank/DDBJ whole genome shotgun (WGS) entry which is preliminary data.</text>
</comment>
<dbReference type="AlphaFoldDB" id="A0AAW3JTP6"/>
<dbReference type="Pfam" id="PF00486">
    <property type="entry name" value="Trans_reg_C"/>
    <property type="match status" value="1"/>
</dbReference>
<dbReference type="InterPro" id="IPR001867">
    <property type="entry name" value="OmpR/PhoB-type_DNA-bd"/>
</dbReference>
<evidence type="ECO:0000256" key="1">
    <source>
        <dbReference type="ARBA" id="ARBA00018672"/>
    </source>
</evidence>
<feature type="DNA-binding region" description="OmpR/PhoB-type" evidence="9">
    <location>
        <begin position="128"/>
        <end position="225"/>
    </location>
</feature>
<keyword evidence="6" id="KW-0804">Transcription</keyword>
<dbReference type="Gene3D" id="3.40.50.2300">
    <property type="match status" value="1"/>
</dbReference>
<organism evidence="12 13">
    <name type="scientific">Butyribacter intestini</name>
    <dbReference type="NCBI Taxonomy" id="1703332"/>
    <lineage>
        <taxon>Bacteria</taxon>
        <taxon>Bacillati</taxon>
        <taxon>Bacillota</taxon>
        <taxon>Clostridia</taxon>
        <taxon>Lachnospirales</taxon>
        <taxon>Lachnospiraceae</taxon>
        <taxon>Butyribacter</taxon>
    </lineage>
</organism>
<comment type="function">
    <text evidence="7">May play the central regulatory role in sporulation. It may be an element of the effector pathway responsible for the activation of sporulation genes in response to nutritional stress. Spo0A may act in concert with spo0H (a sigma factor) to control the expression of some genes that are critical to the sporulation process.</text>
</comment>
<dbReference type="InterPro" id="IPR036388">
    <property type="entry name" value="WH-like_DNA-bd_sf"/>
</dbReference>
<dbReference type="PANTHER" id="PTHR48111">
    <property type="entry name" value="REGULATOR OF RPOS"/>
    <property type="match status" value="1"/>
</dbReference>
<name>A0AAW3JTP6_9FIRM</name>
<dbReference type="InterPro" id="IPR011006">
    <property type="entry name" value="CheY-like_superfamily"/>
</dbReference>
<dbReference type="Gene3D" id="1.10.10.10">
    <property type="entry name" value="Winged helix-like DNA-binding domain superfamily/Winged helix DNA-binding domain"/>
    <property type="match status" value="1"/>
</dbReference>
<keyword evidence="4" id="KW-0805">Transcription regulation</keyword>
<keyword evidence="2 8" id="KW-0597">Phosphoprotein</keyword>
<evidence type="ECO:0000313" key="13">
    <source>
        <dbReference type="Proteomes" id="UP000050833"/>
    </source>
</evidence>
<dbReference type="GO" id="GO:0000156">
    <property type="term" value="F:phosphorelay response regulator activity"/>
    <property type="evidence" value="ECO:0007669"/>
    <property type="project" value="TreeGrafter"/>
</dbReference>